<dbReference type="PROSITE" id="PS51910">
    <property type="entry name" value="GH18_2"/>
    <property type="match status" value="1"/>
</dbReference>
<feature type="domain" description="GH18" evidence="2">
    <location>
        <begin position="24"/>
        <end position="300"/>
    </location>
</feature>
<sequence length="313" mass="33805">MAIFKLLVAIPLLVSIGTVNAAGPKFAPYFDVTFLDPGLPTISSRSGQNDFTLAFVLGGTEGCVATWASQFALDDPTILNPIKEVQSRGGEMILAFGGALGNYLEHRCTSAADLANAYKRALDIVGSNHLDIDVEAPIDLNIVNGALAQVQRERPQVTVSYTLMVQGDDYGVTPSLGVDVLVSAKALGVRVDVVNAMTMEFPSSKPSWGDAVISAANATLYQMKEIWPEKSDQELRKMLGVTPMIGRNFNGKKFETSHGRQLVDWANENGIGFLSFWSSGRDNGGCNDIISPTCSGVEQGEFEFIRIFQNFRG</sequence>
<dbReference type="Gene3D" id="3.20.20.80">
    <property type="entry name" value="Glycosidases"/>
    <property type="match status" value="1"/>
</dbReference>
<accession>A0A1D2MQF2</accession>
<dbReference type="PANTHER" id="PTHR42976:SF1">
    <property type="entry name" value="GH18 DOMAIN-CONTAINING PROTEIN-RELATED"/>
    <property type="match status" value="1"/>
</dbReference>
<dbReference type="InterPro" id="IPR017853">
    <property type="entry name" value="GH"/>
</dbReference>
<dbReference type="STRING" id="48709.A0A1D2MQF2"/>
<feature type="chain" id="PRO_5008904385" evidence="1">
    <location>
        <begin position="22"/>
        <end position="313"/>
    </location>
</feature>
<dbReference type="AlphaFoldDB" id="A0A1D2MQF2"/>
<protein>
    <submittedName>
        <fullName evidence="3">Putative bifunctional chitinase/lysozyme</fullName>
    </submittedName>
</protein>
<evidence type="ECO:0000313" key="4">
    <source>
        <dbReference type="Proteomes" id="UP000094527"/>
    </source>
</evidence>
<dbReference type="CDD" id="cd06543">
    <property type="entry name" value="GH18_PF-ChiA-like"/>
    <property type="match status" value="1"/>
</dbReference>
<keyword evidence="4" id="KW-1185">Reference proteome</keyword>
<name>A0A1D2MQF2_ORCCI</name>
<dbReference type="EMBL" id="LJIJ01000684">
    <property type="protein sequence ID" value="ODM95330.1"/>
    <property type="molecule type" value="Genomic_DNA"/>
</dbReference>
<dbReference type="SUPFAM" id="SSF51445">
    <property type="entry name" value="(Trans)glycosidases"/>
    <property type="match status" value="1"/>
</dbReference>
<reference evidence="3 4" key="1">
    <citation type="journal article" date="2016" name="Genome Biol. Evol.">
        <title>Gene Family Evolution Reflects Adaptation to Soil Environmental Stressors in the Genome of the Collembolan Orchesella cincta.</title>
        <authorList>
            <person name="Faddeeva-Vakhrusheva A."/>
            <person name="Derks M.F."/>
            <person name="Anvar S.Y."/>
            <person name="Agamennone V."/>
            <person name="Suring W."/>
            <person name="Smit S."/>
            <person name="van Straalen N.M."/>
            <person name="Roelofs D."/>
        </authorList>
    </citation>
    <scope>NUCLEOTIDE SEQUENCE [LARGE SCALE GENOMIC DNA]</scope>
    <source>
        <tissue evidence="3">Mixed pool</tissue>
    </source>
</reference>
<dbReference type="OrthoDB" id="8248922at2759"/>
<proteinExistence type="predicted"/>
<evidence type="ECO:0000259" key="2">
    <source>
        <dbReference type="PROSITE" id="PS51910"/>
    </source>
</evidence>
<dbReference type="OMA" id="TYINNIR"/>
<evidence type="ECO:0000256" key="1">
    <source>
        <dbReference type="SAM" id="SignalP"/>
    </source>
</evidence>
<dbReference type="GO" id="GO:0005975">
    <property type="term" value="P:carbohydrate metabolic process"/>
    <property type="evidence" value="ECO:0007669"/>
    <property type="project" value="InterPro"/>
</dbReference>
<dbReference type="PANTHER" id="PTHR42976">
    <property type="entry name" value="BIFUNCTIONAL CHITINASE/LYSOZYME-RELATED"/>
    <property type="match status" value="1"/>
</dbReference>
<dbReference type="InterPro" id="IPR001223">
    <property type="entry name" value="Glyco_hydro18_cat"/>
</dbReference>
<organism evidence="3 4">
    <name type="scientific">Orchesella cincta</name>
    <name type="common">Springtail</name>
    <name type="synonym">Podura cincta</name>
    <dbReference type="NCBI Taxonomy" id="48709"/>
    <lineage>
        <taxon>Eukaryota</taxon>
        <taxon>Metazoa</taxon>
        <taxon>Ecdysozoa</taxon>
        <taxon>Arthropoda</taxon>
        <taxon>Hexapoda</taxon>
        <taxon>Collembola</taxon>
        <taxon>Entomobryomorpha</taxon>
        <taxon>Entomobryoidea</taxon>
        <taxon>Orchesellidae</taxon>
        <taxon>Orchesellinae</taxon>
        <taxon>Orchesella</taxon>
    </lineage>
</organism>
<keyword evidence="1" id="KW-0732">Signal</keyword>
<dbReference type="Proteomes" id="UP000094527">
    <property type="component" value="Unassembled WGS sequence"/>
</dbReference>
<evidence type="ECO:0000313" key="3">
    <source>
        <dbReference type="EMBL" id="ODM95330.1"/>
    </source>
</evidence>
<comment type="caution">
    <text evidence="3">The sequence shown here is derived from an EMBL/GenBank/DDBJ whole genome shotgun (WGS) entry which is preliminary data.</text>
</comment>
<feature type="signal peptide" evidence="1">
    <location>
        <begin position="1"/>
        <end position="21"/>
    </location>
</feature>
<gene>
    <name evidence="3" type="ORF">Ocin01_11359</name>
</gene>
<dbReference type="InterPro" id="IPR052750">
    <property type="entry name" value="GH18_Chitinase"/>
</dbReference>